<feature type="transmembrane region" description="Helical" evidence="1">
    <location>
        <begin position="115"/>
        <end position="134"/>
    </location>
</feature>
<dbReference type="Proteomes" id="UP000523795">
    <property type="component" value="Unassembled WGS sequence"/>
</dbReference>
<keyword evidence="2" id="KW-0418">Kinase</keyword>
<keyword evidence="2" id="KW-0808">Transferase</keyword>
<feature type="non-terminal residue" evidence="2">
    <location>
        <position position="1"/>
    </location>
</feature>
<feature type="transmembrane region" description="Helical" evidence="1">
    <location>
        <begin position="76"/>
        <end position="94"/>
    </location>
</feature>
<accession>A0ABX1JLD3</accession>
<feature type="transmembrane region" description="Helical" evidence="1">
    <location>
        <begin position="52"/>
        <end position="70"/>
    </location>
</feature>
<evidence type="ECO:0000313" key="2">
    <source>
        <dbReference type="EMBL" id="NKX50125.1"/>
    </source>
</evidence>
<name>A0ABX1JLD3_9MICC</name>
<dbReference type="GO" id="GO:0016301">
    <property type="term" value="F:kinase activity"/>
    <property type="evidence" value="ECO:0007669"/>
    <property type="project" value="UniProtKB-KW"/>
</dbReference>
<sequence>AGGAGALLYIWLWLLVPTADEYAPDGGRRARPRSGGAGRPRSELLRPGTREIAAGAALLLAGTAVVLQMAGVDVPWGTWLPLLAIAGGAVIAWMQLDDARRTDLMDRAGAAGPQGVVRLVAGLVLVVVGIFTMVSGTGSVGQLWPALLAALAMLAGVLLVLAPWVLKYWRDLEAERSGRIREQERAEIAAHLHD</sequence>
<comment type="caution">
    <text evidence="2">The sequence shown here is derived from an EMBL/GenBank/DDBJ whole genome shotgun (WGS) entry which is preliminary data.</text>
</comment>
<gene>
    <name evidence="2" type="ORF">HER39_05990</name>
</gene>
<feature type="transmembrane region" description="Helical" evidence="1">
    <location>
        <begin position="146"/>
        <end position="166"/>
    </location>
</feature>
<keyword evidence="1" id="KW-0812">Transmembrane</keyword>
<evidence type="ECO:0000256" key="1">
    <source>
        <dbReference type="SAM" id="Phobius"/>
    </source>
</evidence>
<protein>
    <submittedName>
        <fullName evidence="2">Histidine kinase</fullName>
    </submittedName>
</protein>
<organism evidence="2 3">
    <name type="scientific">Arthrobacter deserti</name>
    <dbReference type="NCBI Taxonomy" id="1742687"/>
    <lineage>
        <taxon>Bacteria</taxon>
        <taxon>Bacillati</taxon>
        <taxon>Actinomycetota</taxon>
        <taxon>Actinomycetes</taxon>
        <taxon>Micrococcales</taxon>
        <taxon>Micrococcaceae</taxon>
        <taxon>Arthrobacter</taxon>
    </lineage>
</organism>
<keyword evidence="3" id="KW-1185">Reference proteome</keyword>
<keyword evidence="1" id="KW-1133">Transmembrane helix</keyword>
<proteinExistence type="predicted"/>
<keyword evidence="1" id="KW-0472">Membrane</keyword>
<feature type="non-terminal residue" evidence="2">
    <location>
        <position position="194"/>
    </location>
</feature>
<dbReference type="EMBL" id="JAAZSR010000063">
    <property type="protein sequence ID" value="NKX50125.1"/>
    <property type="molecule type" value="Genomic_DNA"/>
</dbReference>
<evidence type="ECO:0000313" key="3">
    <source>
        <dbReference type="Proteomes" id="UP000523795"/>
    </source>
</evidence>
<reference evidence="2 3" key="1">
    <citation type="submission" date="2020-04" db="EMBL/GenBank/DDBJ databases">
        <authorList>
            <person name="Liu S."/>
        </authorList>
    </citation>
    <scope>NUCLEOTIDE SEQUENCE [LARGE SCALE GENOMIC DNA]</scope>
    <source>
        <strain evidence="2 3">CGMCC 1.15091</strain>
    </source>
</reference>